<accession>A0A914YDM8</accession>
<sequence length="762" mass="86325">MPISDNYFLRKIKRLHKGNSQQDISNNSEISRGKYSDENSWSYNEPTKPLLTDTTENFAIHKYFEADYIKFRIPIKGDFASAVFNTTLWNIGYVPPSSSVGDKLNPVGDIMNWSTPSASTEVETVMMQGRKSSNAMADSDLWENGFDSSNPTPVSIVQQQSEPRTPSLPDKVTYRGYPIELHNPDGRISPVQQYIESLCDFSDIFSDLNMQIKNERSTLKRFSTLPAPKQPPPASAIKPLHHTHSADMTNSNLNAPRSFAMDNLMTAANPETGRLTPLILKSSNWRCRSAKIVDITQEWIIAKDEEIFSAQAYFCPLANLTPTLPEGYSPVPESRELTPQPPRKQGDLWQKPRHSSPVKKYITKEDYNYLKKTVDEVTSDLDEAREQYRQSIDSDALEIEKVILEMSEKLAQAAPVSKAQAEVNEELLRTRLAEMILNLPIYHYDTTKSATPNPPVVVNPAENYELIKEPINILREKLSNLEKSLVIDEELSIKEELRQITKNPNSPTSIKKQKILRRRSENLARMTPLIHVVKSKLTTLEDVVEDNEEKTAARRSGKATPITDRRTLHELLLKINVEINNIHDLCRRSRQIDSLNTVINVLSKVCTHLDTILDTLRVWQQGSNNTLILNVEEDISTDLRNLESIPTAAGVRQISSQTQRRSIETPSSVISSSSFYESQQSLLPPHITVNQATAPAAAKPEQPEQLQQLQSQQRQTQLQQLQQQLQHHQPQQQSQPQSQQPQQPLPTPRRSISSQADPEMPM</sequence>
<reference evidence="3" key="1">
    <citation type="submission" date="2022-11" db="UniProtKB">
        <authorList>
            <consortium name="WormBaseParasite"/>
        </authorList>
    </citation>
    <scope>IDENTIFICATION</scope>
</reference>
<protein>
    <submittedName>
        <fullName evidence="3">Uncharacterized protein</fullName>
    </submittedName>
</protein>
<feature type="compositionally biased region" description="Polar residues" evidence="1">
    <location>
        <begin position="19"/>
        <end position="30"/>
    </location>
</feature>
<evidence type="ECO:0000313" key="2">
    <source>
        <dbReference type="Proteomes" id="UP000887577"/>
    </source>
</evidence>
<feature type="region of interest" description="Disordered" evidence="1">
    <location>
        <begin position="19"/>
        <end position="41"/>
    </location>
</feature>
<feature type="compositionally biased region" description="Low complexity" evidence="1">
    <location>
        <begin position="703"/>
        <end position="742"/>
    </location>
</feature>
<name>A0A914YDM8_9BILA</name>
<evidence type="ECO:0000256" key="1">
    <source>
        <dbReference type="SAM" id="MobiDB-lite"/>
    </source>
</evidence>
<dbReference type="Proteomes" id="UP000887577">
    <property type="component" value="Unplaced"/>
</dbReference>
<dbReference type="AlphaFoldDB" id="A0A914YDM8"/>
<feature type="region of interest" description="Disordered" evidence="1">
    <location>
        <begin position="326"/>
        <end position="352"/>
    </location>
</feature>
<organism evidence="2 3">
    <name type="scientific">Panagrolaimus superbus</name>
    <dbReference type="NCBI Taxonomy" id="310955"/>
    <lineage>
        <taxon>Eukaryota</taxon>
        <taxon>Metazoa</taxon>
        <taxon>Ecdysozoa</taxon>
        <taxon>Nematoda</taxon>
        <taxon>Chromadorea</taxon>
        <taxon>Rhabditida</taxon>
        <taxon>Tylenchina</taxon>
        <taxon>Panagrolaimomorpha</taxon>
        <taxon>Panagrolaimoidea</taxon>
        <taxon>Panagrolaimidae</taxon>
        <taxon>Panagrolaimus</taxon>
    </lineage>
</organism>
<evidence type="ECO:0000313" key="3">
    <source>
        <dbReference type="WBParaSite" id="PSU_v2.g17537.t1"/>
    </source>
</evidence>
<dbReference type="WBParaSite" id="PSU_v2.g17537.t1">
    <property type="protein sequence ID" value="PSU_v2.g17537.t1"/>
    <property type="gene ID" value="PSU_v2.g17537"/>
</dbReference>
<proteinExistence type="predicted"/>
<feature type="region of interest" description="Disordered" evidence="1">
    <location>
        <begin position="693"/>
        <end position="762"/>
    </location>
</feature>
<keyword evidence="2" id="KW-1185">Reference proteome</keyword>